<dbReference type="InterPro" id="IPR015943">
    <property type="entry name" value="WD40/YVTN_repeat-like_dom_sf"/>
</dbReference>
<keyword evidence="4" id="KW-1185">Reference proteome</keyword>
<accession>A0A1L0BWC2</accession>
<gene>
    <name evidence="3" type="ORF">SAMEA4029010_CIC11G00000000432</name>
</gene>
<evidence type="ECO:0000313" key="4">
    <source>
        <dbReference type="Proteomes" id="UP000182334"/>
    </source>
</evidence>
<reference evidence="3 4" key="1">
    <citation type="submission" date="2016-10" db="EMBL/GenBank/DDBJ databases">
        <authorList>
            <person name="de Groot N.N."/>
        </authorList>
    </citation>
    <scope>NUCLEOTIDE SEQUENCE [LARGE SCALE GENOMIC DNA]</scope>
    <source>
        <strain evidence="3 4">CBS 141442</strain>
    </source>
</reference>
<organism evidence="3 4">
    <name type="scientific">Sungouiella intermedia</name>
    <dbReference type="NCBI Taxonomy" id="45354"/>
    <lineage>
        <taxon>Eukaryota</taxon>
        <taxon>Fungi</taxon>
        <taxon>Dikarya</taxon>
        <taxon>Ascomycota</taxon>
        <taxon>Saccharomycotina</taxon>
        <taxon>Pichiomycetes</taxon>
        <taxon>Metschnikowiaceae</taxon>
        <taxon>Sungouiella</taxon>
    </lineage>
</organism>
<dbReference type="Pfam" id="PF10433">
    <property type="entry name" value="Beta-prop_RSE1_1st"/>
    <property type="match status" value="1"/>
</dbReference>
<dbReference type="InterPro" id="IPR036322">
    <property type="entry name" value="WD40_repeat_dom_sf"/>
</dbReference>
<sequence>MPRERPDLARGPLHNGTSSPSNTYTKRTLLRSPLICAIYPEFKVSLSKPLAGLSSKSINDENDQTLHEPEEDSYFGEEMSEDDDIVWNLEDNAPQPANPLKSVSPIEEDITSVNVLIRHSAIVINGVEFGLNAGVRSSVMIPGPSGTENSLVVSMLSGFVLLIRIWRVPRTYGDASFGETGHAVEESTTSHFFKPFVVQWWKTDAEYAAEVSGSRLSVHSSGLAVVSAAQSSVFRIHMCQQTDMGVQLLPQFNVDVNGIILHSCFSQPLKDVGDDHITFLTLTFSNMRRLDLSLYSWYVSDSPENLVRCTLPLNNSFPVPIMIIPLARNHSFLFVCTDMFIVVTVHNIMSADYSFSRFAYDGSFPTAFHLPEPHLMGPDIQKSDEVLLASDSGTIYAVTVTDNNSLVYEPVAQVADAVSVFTMQKNDSGYMLHYASDTGGSKAIQISTLFTRDIIQADKKLPYSEGVLVQDFKNWSPVIDVLVINSLKVRNIAPYCSQEVWALTGAGKRTKLTHLRSGYSVKKETKPVGNLRKTKEMFRIDLNGRHFIICAMPLSTTLLEYQNWQAGLSEDGNGDSLVEIEASALISDETTLNAVLIPNTSTIVQFTPSRISFTNLEDSKRLDFTNQRILSAKVEHNIAALIIDRELALTLELVELSEITDYETESIHPTSIMRPLCSVSLDFEVSTMSICADAESQKLSIFLGTFEGFINVLEFREAQITVIAQINLSVMNPYASLTSLSDEYVIPHDILYLPQSQQLFVGSELGHLIQFTFTETKLELVQYLLLGYTPVTLKLCKTDHHFLMVCLRNLWLFNFYSSSLPTQVVFEEKTDRPVLRLTELPSTIDQHLRFAFTREDGLVIGSLFCHKVPIVKQISVGESARKVCYLDSMNLFVILTKAKEPLTRLRFVDRKSNRAFPSVEVDSKSGSQRKDKIFEPGEFPVCGFVWEIQRQDRVSKKLIVGTSTDNKSGSVKILDITKLALQGTETPVVRIVELISIPRDEPVTCIEQIGTTIFFSSGCKIFSTSYSFEDRKLRPVRTLTTLSSEVISLSVSDKQNLVVNSRLDSLIVFKYNHGSGEDIDMTDDENDGSLLESLNVEFKDPVSRSLVNHSVMKTKLVAGDKLHSSLIVVDAKDRVSAHPFAYRLSMIPRVYISKFNGLWSKDADVKDRILSVGVNGEVLALEPIDDQSEEINSLTAELEGRRGLRGDSGLDSLVERLNRPFADKVTGKCFQNIYKPFFDFSENCGKLIDYDLEDLSRVQTSSFMI</sequence>
<feature type="region of interest" description="Disordered" evidence="1">
    <location>
        <begin position="53"/>
        <end position="73"/>
    </location>
</feature>
<feature type="domain" description="RSE1/DDB1/CPSF1 first beta-propeller" evidence="2">
    <location>
        <begin position="210"/>
        <end position="455"/>
    </location>
</feature>
<dbReference type="InterPro" id="IPR018846">
    <property type="entry name" value="Beta-prop_RSE1/DDB1/CPSF1_1st"/>
</dbReference>
<feature type="region of interest" description="Disordered" evidence="1">
    <location>
        <begin position="1"/>
        <end position="24"/>
    </location>
</feature>
<feature type="compositionally biased region" description="Polar residues" evidence="1">
    <location>
        <begin position="15"/>
        <end position="24"/>
    </location>
</feature>
<proteinExistence type="predicted"/>
<dbReference type="InterPro" id="IPR050358">
    <property type="entry name" value="RSE1/DDB1/CFT1"/>
</dbReference>
<name>A0A1L0BWC2_9ASCO</name>
<dbReference type="Proteomes" id="UP000182334">
    <property type="component" value="Chromosome V"/>
</dbReference>
<evidence type="ECO:0000259" key="2">
    <source>
        <dbReference type="Pfam" id="PF10433"/>
    </source>
</evidence>
<evidence type="ECO:0000313" key="3">
    <source>
        <dbReference type="EMBL" id="SGZ55655.1"/>
    </source>
</evidence>
<dbReference type="AlphaFoldDB" id="A0A1L0BWC2"/>
<evidence type="ECO:0000256" key="1">
    <source>
        <dbReference type="SAM" id="MobiDB-lite"/>
    </source>
</evidence>
<protein>
    <submittedName>
        <fullName evidence="3">CIC11C00000000432</fullName>
    </submittedName>
</protein>
<dbReference type="OrthoDB" id="4080238at2759"/>
<dbReference type="EMBL" id="LT635760">
    <property type="protein sequence ID" value="SGZ55655.1"/>
    <property type="molecule type" value="Genomic_DNA"/>
</dbReference>
<dbReference type="SUPFAM" id="SSF50978">
    <property type="entry name" value="WD40 repeat-like"/>
    <property type="match status" value="1"/>
</dbReference>
<dbReference type="Gene3D" id="2.130.10.10">
    <property type="entry name" value="YVTN repeat-like/Quinoprotein amine dehydrogenase"/>
    <property type="match status" value="1"/>
</dbReference>
<dbReference type="PANTHER" id="PTHR10644">
    <property type="entry name" value="DNA REPAIR/RNA PROCESSING CPSF FAMILY"/>
    <property type="match status" value="1"/>
</dbReference>
<dbReference type="STRING" id="45354.A0A1L0BWC2"/>